<dbReference type="PANTHER" id="PTHR23040:SF1">
    <property type="entry name" value="OUTER DYNEIN ARM-DOCKING COMPLEX SUBUNIT 4"/>
    <property type="match status" value="1"/>
</dbReference>
<evidence type="ECO:0000256" key="7">
    <source>
        <dbReference type="ARBA" id="ARBA00023273"/>
    </source>
</evidence>
<comment type="subcellular location">
    <subcellularLocation>
        <location evidence="1">Cell projection</location>
        <location evidence="1">Cilium</location>
    </subcellularLocation>
    <subcellularLocation>
        <location evidence="2">Cytoplasm</location>
        <location evidence="2">Cytoskeleton</location>
    </subcellularLocation>
</comment>
<evidence type="ECO:0000256" key="6">
    <source>
        <dbReference type="ARBA" id="ARBA00023212"/>
    </source>
</evidence>
<keyword evidence="7" id="KW-0966">Cell projection</keyword>
<evidence type="ECO:0000313" key="8">
    <source>
        <dbReference type="EMBL" id="CAD7413607.1"/>
    </source>
</evidence>
<dbReference type="EMBL" id="OD007035">
    <property type="protein sequence ID" value="CAD7413607.1"/>
    <property type="molecule type" value="Genomic_DNA"/>
</dbReference>
<name>A0A7R9DF70_TIMPO</name>
<proteinExistence type="predicted"/>
<keyword evidence="5" id="KW-0802">TPR repeat</keyword>
<dbReference type="PANTHER" id="PTHR23040">
    <property type="match status" value="1"/>
</dbReference>
<protein>
    <submittedName>
        <fullName evidence="8">Uncharacterized protein</fullName>
    </submittedName>
</protein>
<keyword evidence="3" id="KW-0963">Cytoplasm</keyword>
<dbReference type="InterPro" id="IPR011990">
    <property type="entry name" value="TPR-like_helical_dom_sf"/>
</dbReference>
<dbReference type="AlphaFoldDB" id="A0A7R9DF70"/>
<evidence type="ECO:0000256" key="5">
    <source>
        <dbReference type="ARBA" id="ARBA00022803"/>
    </source>
</evidence>
<accession>A0A7R9DF70</accession>
<sequence length="287" mass="31445">MSLIERLREAAEASHSNAQKVKALAAIGRTHAAFKMNKNAISDWEEMLPLISDINSKSWLFHELGRCYLKLGMITKARVYGSKCLASSKMSDDAKLAMHARTLMAEVELSHDENSKALIYLDSARCYATSPQDIEYINQFQDAILQEPQNKKLDVSFRPSGNRKTSQLASTVIPKASVNITKSTVLFQVGVDTASSFARSMHARAITGLTKTTQRPAIDPPAGVNHQITCYIVTLSNGNPTTHASSMAPNIQQPCVLITHKHADLDSHESEGPLVAPCSLVNRMQAI</sequence>
<dbReference type="SUPFAM" id="SSF48452">
    <property type="entry name" value="TPR-like"/>
    <property type="match status" value="1"/>
</dbReference>
<dbReference type="InterPro" id="IPR040111">
    <property type="entry name" value="ODAD4"/>
</dbReference>
<evidence type="ECO:0000256" key="1">
    <source>
        <dbReference type="ARBA" id="ARBA00004138"/>
    </source>
</evidence>
<evidence type="ECO:0000256" key="4">
    <source>
        <dbReference type="ARBA" id="ARBA00022737"/>
    </source>
</evidence>
<keyword evidence="6" id="KW-0206">Cytoskeleton</keyword>
<organism evidence="8">
    <name type="scientific">Timema poppense</name>
    <name type="common">Walking stick</name>
    <dbReference type="NCBI Taxonomy" id="170557"/>
    <lineage>
        <taxon>Eukaryota</taxon>
        <taxon>Metazoa</taxon>
        <taxon>Ecdysozoa</taxon>
        <taxon>Arthropoda</taxon>
        <taxon>Hexapoda</taxon>
        <taxon>Insecta</taxon>
        <taxon>Pterygota</taxon>
        <taxon>Neoptera</taxon>
        <taxon>Polyneoptera</taxon>
        <taxon>Phasmatodea</taxon>
        <taxon>Timematodea</taxon>
        <taxon>Timematoidea</taxon>
        <taxon>Timematidae</taxon>
        <taxon>Timema</taxon>
    </lineage>
</organism>
<dbReference type="GO" id="GO:0005929">
    <property type="term" value="C:cilium"/>
    <property type="evidence" value="ECO:0007669"/>
    <property type="project" value="UniProtKB-SubCell"/>
</dbReference>
<gene>
    <name evidence="8" type="ORF">TPSB3V08_LOCUS9133</name>
</gene>
<evidence type="ECO:0000256" key="2">
    <source>
        <dbReference type="ARBA" id="ARBA00004245"/>
    </source>
</evidence>
<reference evidence="8" key="1">
    <citation type="submission" date="2020-11" db="EMBL/GenBank/DDBJ databases">
        <authorList>
            <person name="Tran Van P."/>
        </authorList>
    </citation>
    <scope>NUCLEOTIDE SEQUENCE</scope>
</reference>
<evidence type="ECO:0000256" key="3">
    <source>
        <dbReference type="ARBA" id="ARBA00022490"/>
    </source>
</evidence>
<dbReference type="GO" id="GO:0005737">
    <property type="term" value="C:cytoplasm"/>
    <property type="evidence" value="ECO:0007669"/>
    <property type="project" value="TreeGrafter"/>
</dbReference>
<dbReference type="GO" id="GO:0005856">
    <property type="term" value="C:cytoskeleton"/>
    <property type="evidence" value="ECO:0007669"/>
    <property type="project" value="UniProtKB-SubCell"/>
</dbReference>
<keyword evidence="4" id="KW-0677">Repeat</keyword>
<dbReference type="Gene3D" id="1.25.40.10">
    <property type="entry name" value="Tetratricopeptide repeat domain"/>
    <property type="match status" value="1"/>
</dbReference>